<evidence type="ECO:0000313" key="8">
    <source>
        <dbReference type="EMBL" id="KAK7060802.1"/>
    </source>
</evidence>
<keyword evidence="3" id="KW-0963">Cytoplasm</keyword>
<evidence type="ECO:0000256" key="1">
    <source>
        <dbReference type="ARBA" id="ARBA00004496"/>
    </source>
</evidence>
<evidence type="ECO:0000259" key="7">
    <source>
        <dbReference type="PROSITE" id="PS51329"/>
    </source>
</evidence>
<dbReference type="Proteomes" id="UP001383192">
    <property type="component" value="Unassembled WGS sequence"/>
</dbReference>
<dbReference type="GO" id="GO:0007021">
    <property type="term" value="P:tubulin complex assembly"/>
    <property type="evidence" value="ECO:0007669"/>
    <property type="project" value="TreeGrafter"/>
</dbReference>
<evidence type="ECO:0000256" key="2">
    <source>
        <dbReference type="ARBA" id="ARBA00008848"/>
    </source>
</evidence>
<feature type="domain" description="C-CAP/cofactor C-like" evidence="7">
    <location>
        <begin position="141"/>
        <end position="266"/>
    </location>
</feature>
<name>A0AAW0EBN7_9AGAR</name>
<accession>A0AAW0EBN7</accession>
<dbReference type="InterPro" id="IPR031925">
    <property type="entry name" value="TBCC_N"/>
</dbReference>
<gene>
    <name evidence="8" type="ORF">VNI00_000535</name>
</gene>
<dbReference type="AlphaFoldDB" id="A0AAW0EBN7"/>
<proteinExistence type="inferred from homology"/>
<dbReference type="InterPro" id="IPR027684">
    <property type="entry name" value="TBCC"/>
</dbReference>
<evidence type="ECO:0000256" key="5">
    <source>
        <dbReference type="ARBA" id="ARBA00026055"/>
    </source>
</evidence>
<dbReference type="Gene3D" id="2.160.20.70">
    <property type="match status" value="1"/>
</dbReference>
<dbReference type="PROSITE" id="PS51329">
    <property type="entry name" value="C_CAP_COFACTOR_C"/>
    <property type="match status" value="1"/>
</dbReference>
<dbReference type="Pfam" id="PF07986">
    <property type="entry name" value="TBCC"/>
    <property type="match status" value="1"/>
</dbReference>
<keyword evidence="4" id="KW-0007">Acetylation</keyword>
<dbReference type="GO" id="GO:0007023">
    <property type="term" value="P:post-chaperonin tubulin folding pathway"/>
    <property type="evidence" value="ECO:0007669"/>
    <property type="project" value="InterPro"/>
</dbReference>
<comment type="subunit">
    <text evidence="5">Supercomplex made of cofactors A to E. Cofactors A and D function by capturing and stabilizing tubulin in a quasi-native conformation. Cofactor E binds to the cofactor D-tubulin complex; interaction with cofactor C then causes the release of tubulin polypeptides that are committed to the native state.</text>
</comment>
<comment type="similarity">
    <text evidence="2">Belongs to the TBCC family.</text>
</comment>
<dbReference type="PANTHER" id="PTHR15139:SF0">
    <property type="entry name" value="TUBULIN-SPECIFIC CHAPERONE C"/>
    <property type="match status" value="1"/>
</dbReference>
<comment type="caution">
    <text evidence="8">The sequence shown here is derived from an EMBL/GenBank/DDBJ whole genome shotgun (WGS) entry which is preliminary data.</text>
</comment>
<dbReference type="Gene3D" id="1.20.58.1250">
    <property type="entry name" value="Tubulin Binding Cofactor C, N-terminal domain"/>
    <property type="match status" value="1"/>
</dbReference>
<sequence>MSSDTLRWGFAQKFLAEFQDKRAELETRVTQAKSSGVSSRDVLDALSTEFAALSKSLIDATGDLPNFDQKNCESQLKHLETMIQSMRESSIPKAKFAFKRKTKTEMDSPKPTSAASVPSTEDNSASRALSISTISKTYISQSALPESHPETPDLVISDLDHCIMDLTRHEGKALTISALHIRNISNSALILPCINGSAMLHDVINCVIVLGCHQFRMHTSRDVDVYLSIQSNPIIEHCAGIRFGSYPSSVLPGVTQNVLSVQDFSHIKPTPSPNWRFLSEEEKLDAKEGWYERLSPSDEDISPILDELLPNVTTK</sequence>
<dbReference type="PANTHER" id="PTHR15139">
    <property type="entry name" value="TUBULIN FOLDING COFACTOR C"/>
    <property type="match status" value="1"/>
</dbReference>
<dbReference type="GO" id="GO:0015631">
    <property type="term" value="F:tubulin binding"/>
    <property type="evidence" value="ECO:0007669"/>
    <property type="project" value="InterPro"/>
</dbReference>
<protein>
    <recommendedName>
        <fullName evidence="7">C-CAP/cofactor C-like domain-containing protein</fullName>
    </recommendedName>
</protein>
<dbReference type="InterPro" id="IPR012945">
    <property type="entry name" value="Tubulin-bd_cofactor_C_dom"/>
</dbReference>
<dbReference type="GO" id="GO:0005737">
    <property type="term" value="C:cytoplasm"/>
    <property type="evidence" value="ECO:0007669"/>
    <property type="project" value="UniProtKB-SubCell"/>
</dbReference>
<keyword evidence="9" id="KW-1185">Reference proteome</keyword>
<comment type="subcellular location">
    <subcellularLocation>
        <location evidence="1">Cytoplasm</location>
    </subcellularLocation>
</comment>
<evidence type="ECO:0000256" key="4">
    <source>
        <dbReference type="ARBA" id="ARBA00022990"/>
    </source>
</evidence>
<feature type="region of interest" description="Disordered" evidence="6">
    <location>
        <begin position="100"/>
        <end position="124"/>
    </location>
</feature>
<dbReference type="EMBL" id="JAYKXP010000002">
    <property type="protein sequence ID" value="KAK7060802.1"/>
    <property type="molecule type" value="Genomic_DNA"/>
</dbReference>
<dbReference type="InterPro" id="IPR017901">
    <property type="entry name" value="C-CAP_CF_C-like"/>
</dbReference>
<dbReference type="Pfam" id="PF16752">
    <property type="entry name" value="TBCC_N"/>
    <property type="match status" value="1"/>
</dbReference>
<dbReference type="InterPro" id="IPR038397">
    <property type="entry name" value="TBCC_N_sf"/>
</dbReference>
<evidence type="ECO:0000256" key="3">
    <source>
        <dbReference type="ARBA" id="ARBA00022490"/>
    </source>
</evidence>
<feature type="compositionally biased region" description="Polar residues" evidence="6">
    <location>
        <begin position="110"/>
        <end position="124"/>
    </location>
</feature>
<organism evidence="8 9">
    <name type="scientific">Paramarasmius palmivorus</name>
    <dbReference type="NCBI Taxonomy" id="297713"/>
    <lineage>
        <taxon>Eukaryota</taxon>
        <taxon>Fungi</taxon>
        <taxon>Dikarya</taxon>
        <taxon>Basidiomycota</taxon>
        <taxon>Agaricomycotina</taxon>
        <taxon>Agaricomycetes</taxon>
        <taxon>Agaricomycetidae</taxon>
        <taxon>Agaricales</taxon>
        <taxon>Marasmiineae</taxon>
        <taxon>Marasmiaceae</taxon>
        <taxon>Paramarasmius</taxon>
    </lineage>
</organism>
<evidence type="ECO:0000256" key="6">
    <source>
        <dbReference type="SAM" id="MobiDB-lite"/>
    </source>
</evidence>
<reference evidence="8 9" key="1">
    <citation type="submission" date="2024-01" db="EMBL/GenBank/DDBJ databases">
        <title>A draft genome for a cacao thread blight-causing isolate of Paramarasmius palmivorus.</title>
        <authorList>
            <person name="Baruah I.K."/>
            <person name="Bukari Y."/>
            <person name="Amoako-Attah I."/>
            <person name="Meinhardt L.W."/>
            <person name="Bailey B.A."/>
            <person name="Cohen S.P."/>
        </authorList>
    </citation>
    <scope>NUCLEOTIDE SEQUENCE [LARGE SCALE GENOMIC DNA]</scope>
    <source>
        <strain evidence="8 9">GH-12</strain>
    </source>
</reference>
<dbReference type="InterPro" id="IPR016098">
    <property type="entry name" value="CAP/MinC_C"/>
</dbReference>
<evidence type="ECO:0000313" key="9">
    <source>
        <dbReference type="Proteomes" id="UP001383192"/>
    </source>
</evidence>